<reference evidence="1" key="1">
    <citation type="submission" date="2014-09" db="EMBL/GenBank/DDBJ databases">
        <authorList>
            <person name="Magalhaes I.L.F."/>
            <person name="Oliveira U."/>
            <person name="Santos F.R."/>
            <person name="Vidigal T.H.D.A."/>
            <person name="Brescovit A.D."/>
            <person name="Santos A.J."/>
        </authorList>
    </citation>
    <scope>NUCLEOTIDE SEQUENCE</scope>
    <source>
        <tissue evidence="1">Shoot tissue taken approximately 20 cm above the soil surface</tissue>
    </source>
</reference>
<organism evidence="1">
    <name type="scientific">Arundo donax</name>
    <name type="common">Giant reed</name>
    <name type="synonym">Donax arundinaceus</name>
    <dbReference type="NCBI Taxonomy" id="35708"/>
    <lineage>
        <taxon>Eukaryota</taxon>
        <taxon>Viridiplantae</taxon>
        <taxon>Streptophyta</taxon>
        <taxon>Embryophyta</taxon>
        <taxon>Tracheophyta</taxon>
        <taxon>Spermatophyta</taxon>
        <taxon>Magnoliopsida</taxon>
        <taxon>Liliopsida</taxon>
        <taxon>Poales</taxon>
        <taxon>Poaceae</taxon>
        <taxon>PACMAD clade</taxon>
        <taxon>Arundinoideae</taxon>
        <taxon>Arundineae</taxon>
        <taxon>Arundo</taxon>
    </lineage>
</organism>
<evidence type="ECO:0000313" key="1">
    <source>
        <dbReference type="EMBL" id="JAD87767.1"/>
    </source>
</evidence>
<protein>
    <submittedName>
        <fullName evidence="1">Uncharacterized protein</fullName>
    </submittedName>
</protein>
<name>A0A0A9DVG0_ARUDO</name>
<proteinExistence type="predicted"/>
<accession>A0A0A9DVG0</accession>
<reference evidence="1" key="2">
    <citation type="journal article" date="2015" name="Data Brief">
        <title>Shoot transcriptome of the giant reed, Arundo donax.</title>
        <authorList>
            <person name="Barrero R.A."/>
            <person name="Guerrero F.D."/>
            <person name="Moolhuijzen P."/>
            <person name="Goolsby J.A."/>
            <person name="Tidwell J."/>
            <person name="Bellgard S.E."/>
            <person name="Bellgard M.I."/>
        </authorList>
    </citation>
    <scope>NUCLEOTIDE SEQUENCE</scope>
    <source>
        <tissue evidence="1">Shoot tissue taken approximately 20 cm above the soil surface</tissue>
    </source>
</reference>
<dbReference type="AlphaFoldDB" id="A0A0A9DVG0"/>
<sequence length="33" mass="3772">MKMKSLSKHCARYLPILDIRLKEGASRTVILKA</sequence>
<dbReference type="EMBL" id="GBRH01210128">
    <property type="protein sequence ID" value="JAD87767.1"/>
    <property type="molecule type" value="Transcribed_RNA"/>
</dbReference>